<proteinExistence type="predicted"/>
<dbReference type="Proteomes" id="UP000003874">
    <property type="component" value="Unassembled WGS sequence"/>
</dbReference>
<organism evidence="1 2">
    <name type="scientific">Segatella salivae DSM 15606</name>
    <dbReference type="NCBI Taxonomy" id="888832"/>
    <lineage>
        <taxon>Bacteria</taxon>
        <taxon>Pseudomonadati</taxon>
        <taxon>Bacteroidota</taxon>
        <taxon>Bacteroidia</taxon>
        <taxon>Bacteroidales</taxon>
        <taxon>Prevotellaceae</taxon>
        <taxon>Segatella</taxon>
    </lineage>
</organism>
<comment type="caution">
    <text evidence="1">The sequence shown here is derived from an EMBL/GenBank/DDBJ whole genome shotgun (WGS) entry which is preliminary data.</text>
</comment>
<evidence type="ECO:0000313" key="2">
    <source>
        <dbReference type="Proteomes" id="UP000003874"/>
    </source>
</evidence>
<dbReference type="EMBL" id="AEQO01000065">
    <property type="protein sequence ID" value="EFV05264.1"/>
    <property type="molecule type" value="Genomic_DNA"/>
</dbReference>
<gene>
    <name evidence="1" type="ORF">HMPREF9420_0608</name>
</gene>
<evidence type="ECO:0000313" key="1">
    <source>
        <dbReference type="EMBL" id="EFV05264.1"/>
    </source>
</evidence>
<dbReference type="HOGENOM" id="CLU_3314841_0_0_10"/>
<accession>E6MM90</accession>
<sequence length="39" mass="4663">MIRIAITSDAFIQKNVCFNHVVYLLFIIKLRNYGNFWTV</sequence>
<reference evidence="1 2" key="1">
    <citation type="submission" date="2010-12" db="EMBL/GenBank/DDBJ databases">
        <authorList>
            <person name="Muzny D."/>
            <person name="Qin X."/>
            <person name="Deng J."/>
            <person name="Jiang H."/>
            <person name="Liu Y."/>
            <person name="Qu J."/>
            <person name="Song X.-Z."/>
            <person name="Zhang L."/>
            <person name="Thornton R."/>
            <person name="Coyle M."/>
            <person name="Francisco L."/>
            <person name="Jackson L."/>
            <person name="Javaid M."/>
            <person name="Korchina V."/>
            <person name="Kovar C."/>
            <person name="Mata R."/>
            <person name="Mathew T."/>
            <person name="Ngo R."/>
            <person name="Nguyen L."/>
            <person name="Nguyen N."/>
            <person name="Okwuonu G."/>
            <person name="Ongeri F."/>
            <person name="Pham C."/>
            <person name="Simmons D."/>
            <person name="Wilczek-Boney K."/>
            <person name="Hale W."/>
            <person name="Jakkamsetti A."/>
            <person name="Pham P."/>
            <person name="Ruth R."/>
            <person name="San Lucas F."/>
            <person name="Warren J."/>
            <person name="Zhang J."/>
            <person name="Zhao Z."/>
            <person name="Zhou C."/>
            <person name="Zhu D."/>
            <person name="Lee S."/>
            <person name="Bess C."/>
            <person name="Blankenburg K."/>
            <person name="Forbes L."/>
            <person name="Fu Q."/>
            <person name="Gubbala S."/>
            <person name="Hirani K."/>
            <person name="Jayaseelan J.C."/>
            <person name="Lara F."/>
            <person name="Munidasa M."/>
            <person name="Palculict T."/>
            <person name="Patil S."/>
            <person name="Pu L.-L."/>
            <person name="Saada N."/>
            <person name="Tang L."/>
            <person name="Weissenberger G."/>
            <person name="Zhu Y."/>
            <person name="Hemphill L."/>
            <person name="Shang Y."/>
            <person name="Youmans B."/>
            <person name="Ayvaz T."/>
            <person name="Ross M."/>
            <person name="Santibanez J."/>
            <person name="Aqrawi P."/>
            <person name="Gross S."/>
            <person name="Joshi V."/>
            <person name="Fowler G."/>
            <person name="Nazareth L."/>
            <person name="Reid J."/>
            <person name="Worley K."/>
            <person name="Petrosino J."/>
            <person name="Highlander S."/>
            <person name="Gibbs R."/>
        </authorList>
    </citation>
    <scope>NUCLEOTIDE SEQUENCE [LARGE SCALE GENOMIC DNA]</scope>
    <source>
        <strain evidence="1 2">DSM 15606</strain>
    </source>
</reference>
<protein>
    <submittedName>
        <fullName evidence="1">Uncharacterized protein</fullName>
    </submittedName>
</protein>
<dbReference type="AlphaFoldDB" id="E6MM90"/>
<dbReference type="STRING" id="888832.HMPREF9420_0608"/>
<name>E6MM90_9BACT</name>
<keyword evidence="2" id="KW-1185">Reference proteome</keyword>